<reference evidence="1 2" key="1">
    <citation type="journal article" date="2023" name="Int. J. Syst. Evol. Microbiol.">
        <title>Winogradskyella bathintestinalis sp. nov., isolated from the intestine of the deep-sea loosejaw dragonfish, Malacosteus niger.</title>
        <authorList>
            <person name="Uniacke-Lowe S."/>
            <person name="Johnson C.N."/>
            <person name="Stanton C."/>
            <person name="Hill C."/>
            <person name="Ross P."/>
        </authorList>
    </citation>
    <scope>NUCLEOTIDE SEQUENCE [LARGE SCALE GENOMIC DNA]</scope>
    <source>
        <strain evidence="1 2">APC 3343</strain>
    </source>
</reference>
<dbReference type="Proteomes" id="UP001231197">
    <property type="component" value="Unassembled WGS sequence"/>
</dbReference>
<comment type="caution">
    <text evidence="1">The sequence shown here is derived from an EMBL/GenBank/DDBJ whole genome shotgun (WGS) entry which is preliminary data.</text>
</comment>
<name>A0ABT7ZQ87_9FLAO</name>
<dbReference type="EMBL" id="JASDDK010000001">
    <property type="protein sequence ID" value="MDN3491185.1"/>
    <property type="molecule type" value="Genomic_DNA"/>
</dbReference>
<dbReference type="InterPro" id="IPR055151">
    <property type="entry name" value="GH113"/>
</dbReference>
<organism evidence="1 2">
    <name type="scientific">Winogradskyella bathintestinalis</name>
    <dbReference type="NCBI Taxonomy" id="3035208"/>
    <lineage>
        <taxon>Bacteria</taxon>
        <taxon>Pseudomonadati</taxon>
        <taxon>Bacteroidota</taxon>
        <taxon>Flavobacteriia</taxon>
        <taxon>Flavobacteriales</taxon>
        <taxon>Flavobacteriaceae</taxon>
        <taxon>Winogradskyella</taxon>
    </lineage>
</organism>
<gene>
    <name evidence="1" type="ORF">QMA06_00520</name>
</gene>
<dbReference type="Gene3D" id="3.20.20.80">
    <property type="entry name" value="Glycosidases"/>
    <property type="match status" value="1"/>
</dbReference>
<dbReference type="Pfam" id="PF22612">
    <property type="entry name" value="GH113"/>
    <property type="match status" value="1"/>
</dbReference>
<dbReference type="InterPro" id="IPR017853">
    <property type="entry name" value="GH"/>
</dbReference>
<dbReference type="SUPFAM" id="SSF51445">
    <property type="entry name" value="(Trans)glycosidases"/>
    <property type="match status" value="1"/>
</dbReference>
<evidence type="ECO:0000313" key="2">
    <source>
        <dbReference type="Proteomes" id="UP001231197"/>
    </source>
</evidence>
<keyword evidence="2" id="KW-1185">Reference proteome</keyword>
<evidence type="ECO:0000313" key="1">
    <source>
        <dbReference type="EMBL" id="MDN3491185.1"/>
    </source>
</evidence>
<sequence length="336" mass="39713">MRYFFYSVLFLLFIGCAAVPFKPYKIKGLSLVAAGTAIDSTHTKPVINMNANAVSIMPYGFIRDKSNPEIIYNTERQWFGETKAGAKQYIETLRKDDIEIMIKPHIWLWHGEFTGFLKMNSETNWKRLEQSYTNYILDYAKLAEDVNAEVFCIGTELEEFIKSRPQYWENLIKEIRSLYSGKLTYAANWDEFWHTPFWSDLDYIGIDAYFPISDMRTPTVENCIEGWEKHKQGLKEFSDKLNRPILFTEYGYRSVDYAGKEPWRYDRSMISVNHEAQNNTTQALFDTVWHEDWFAGGYLWKWFIEHHKVGGMDNNQFTPQNKPVEDIIKNFYKKKL</sequence>
<dbReference type="PROSITE" id="PS51257">
    <property type="entry name" value="PROKAR_LIPOPROTEIN"/>
    <property type="match status" value="1"/>
</dbReference>
<proteinExistence type="predicted"/>
<dbReference type="RefSeq" id="WP_290204929.1">
    <property type="nucleotide sequence ID" value="NZ_JASDDK010000001.1"/>
</dbReference>
<protein>
    <submittedName>
        <fullName evidence="1">Glycoside hydrolase TIM-barrel-like domain-containing protein</fullName>
    </submittedName>
</protein>
<accession>A0ABT7ZQ87</accession>
<dbReference type="CDD" id="cd19608">
    <property type="entry name" value="GH113_mannanase-like"/>
    <property type="match status" value="1"/>
</dbReference>